<dbReference type="InterPro" id="IPR057072">
    <property type="entry name" value="bHLH_INO4"/>
</dbReference>
<evidence type="ECO:0000313" key="9">
    <source>
        <dbReference type="Proteomes" id="UP000191024"/>
    </source>
</evidence>
<dbReference type="OrthoDB" id="5778525at2759"/>
<evidence type="ECO:0000256" key="5">
    <source>
        <dbReference type="ARBA" id="ARBA00023242"/>
    </source>
</evidence>
<evidence type="ECO:0000256" key="1">
    <source>
        <dbReference type="ARBA" id="ARBA00004123"/>
    </source>
</evidence>
<keyword evidence="5" id="KW-0539">Nucleus</keyword>
<keyword evidence="9" id="KW-1185">Reference proteome</keyword>
<dbReference type="GO" id="GO:0000978">
    <property type="term" value="F:RNA polymerase II cis-regulatory region sequence-specific DNA binding"/>
    <property type="evidence" value="ECO:0007669"/>
    <property type="project" value="TreeGrafter"/>
</dbReference>
<comment type="subcellular location">
    <subcellularLocation>
        <location evidence="1">Nucleus</location>
    </subcellularLocation>
</comment>
<dbReference type="PROSITE" id="PS50888">
    <property type="entry name" value="BHLH"/>
    <property type="match status" value="1"/>
</dbReference>
<keyword evidence="4" id="KW-0804">Transcription</keyword>
<dbReference type="PANTHER" id="PTHR15741">
    <property type="entry name" value="BASIC HELIX-LOOP-HELIX ZIP TRANSCRIPTION FACTOR"/>
    <property type="match status" value="1"/>
</dbReference>
<dbReference type="STRING" id="1230905.A0A1G4IWP2"/>
<dbReference type="AlphaFoldDB" id="A0A1G4IWP2"/>
<evidence type="ECO:0000256" key="4">
    <source>
        <dbReference type="ARBA" id="ARBA00023163"/>
    </source>
</evidence>
<dbReference type="GO" id="GO:0000981">
    <property type="term" value="F:DNA-binding transcription factor activity, RNA polymerase II-specific"/>
    <property type="evidence" value="ECO:0007669"/>
    <property type="project" value="TreeGrafter"/>
</dbReference>
<reference evidence="8 9" key="1">
    <citation type="submission" date="2016-03" db="EMBL/GenBank/DDBJ databases">
        <authorList>
            <person name="Devillers H."/>
        </authorList>
    </citation>
    <scope>NUCLEOTIDE SEQUENCE [LARGE SCALE GENOMIC DNA]</scope>
    <source>
        <strain evidence="8">CBS 11717</strain>
    </source>
</reference>
<evidence type="ECO:0000256" key="2">
    <source>
        <dbReference type="ARBA" id="ARBA00023015"/>
    </source>
</evidence>
<evidence type="ECO:0000313" key="8">
    <source>
        <dbReference type="EMBL" id="SCU81405.1"/>
    </source>
</evidence>
<dbReference type="Gene3D" id="4.10.280.10">
    <property type="entry name" value="Helix-loop-helix DNA-binding domain"/>
    <property type="match status" value="1"/>
</dbReference>
<gene>
    <name evidence="8" type="ORF">LAMI_0B06084G</name>
</gene>
<dbReference type="InterPro" id="IPR052207">
    <property type="entry name" value="Max-like/E-box_TFs"/>
</dbReference>
<dbReference type="InterPro" id="IPR011598">
    <property type="entry name" value="bHLH_dom"/>
</dbReference>
<accession>A0A1G4IWP2</accession>
<dbReference type="InterPro" id="IPR036638">
    <property type="entry name" value="HLH_DNA-bd_sf"/>
</dbReference>
<name>A0A1G4IWP2_9SACH</name>
<feature type="domain" description="BHLH" evidence="7">
    <location>
        <begin position="37"/>
        <end position="89"/>
    </location>
</feature>
<keyword evidence="3" id="KW-0238">DNA-binding</keyword>
<evidence type="ECO:0000256" key="6">
    <source>
        <dbReference type="SAM" id="MobiDB-lite"/>
    </source>
</evidence>
<dbReference type="SUPFAM" id="SSF47459">
    <property type="entry name" value="HLH, helix-loop-helix DNA-binding domain"/>
    <property type="match status" value="1"/>
</dbReference>
<protein>
    <submittedName>
        <fullName evidence="8">LAMI_0B06084g1_1</fullName>
    </submittedName>
</protein>
<dbReference type="GO" id="GO:0046983">
    <property type="term" value="F:protein dimerization activity"/>
    <property type="evidence" value="ECO:0007669"/>
    <property type="project" value="InterPro"/>
</dbReference>
<feature type="region of interest" description="Disordered" evidence="6">
    <location>
        <begin position="1"/>
        <end position="33"/>
    </location>
</feature>
<sequence length="146" mass="17009">MQETGEVEGNSKVPNGKSQSTRKRKRTEGVTLLSEDQKRFNHVSSEQRRRQAMREAYDQLVDAVPDLTLEERRSELMIYAKTTRYLRWLYAQNKALRHECSRLQTRDSSLTGYSIPRKLIWDIGKNEGNDLGEDRTHDLAINSRTP</sequence>
<dbReference type="PANTHER" id="PTHR15741:SF27">
    <property type="entry name" value="TRANSCRIPTION FACTOR AP-4"/>
    <property type="match status" value="1"/>
</dbReference>
<evidence type="ECO:0000256" key="3">
    <source>
        <dbReference type="ARBA" id="ARBA00023125"/>
    </source>
</evidence>
<dbReference type="GO" id="GO:0005634">
    <property type="term" value="C:nucleus"/>
    <property type="evidence" value="ECO:0007669"/>
    <property type="project" value="UniProtKB-SubCell"/>
</dbReference>
<dbReference type="Pfam" id="PF23181">
    <property type="entry name" value="bHLH_INO4"/>
    <property type="match status" value="1"/>
</dbReference>
<proteinExistence type="predicted"/>
<dbReference type="Proteomes" id="UP000191024">
    <property type="component" value="Chromosome B"/>
</dbReference>
<organism evidence="8 9">
    <name type="scientific">Lachancea mirantina</name>
    <dbReference type="NCBI Taxonomy" id="1230905"/>
    <lineage>
        <taxon>Eukaryota</taxon>
        <taxon>Fungi</taxon>
        <taxon>Dikarya</taxon>
        <taxon>Ascomycota</taxon>
        <taxon>Saccharomycotina</taxon>
        <taxon>Saccharomycetes</taxon>
        <taxon>Saccharomycetales</taxon>
        <taxon>Saccharomycetaceae</taxon>
        <taxon>Lachancea</taxon>
    </lineage>
</organism>
<evidence type="ECO:0000259" key="7">
    <source>
        <dbReference type="PROSITE" id="PS50888"/>
    </source>
</evidence>
<dbReference type="SMART" id="SM00353">
    <property type="entry name" value="HLH"/>
    <property type="match status" value="1"/>
</dbReference>
<dbReference type="EMBL" id="LT598464">
    <property type="protein sequence ID" value="SCU81405.1"/>
    <property type="molecule type" value="Genomic_DNA"/>
</dbReference>
<keyword evidence="2" id="KW-0805">Transcription regulation</keyword>